<evidence type="ECO:0008006" key="3">
    <source>
        <dbReference type="Google" id="ProtNLM"/>
    </source>
</evidence>
<accession>A0A975GDC4</accession>
<keyword evidence="2" id="KW-1185">Reference proteome</keyword>
<dbReference type="InterPro" id="IPR011194">
    <property type="entry name" value="UPF0306"/>
</dbReference>
<dbReference type="EMBL" id="CP046072">
    <property type="protein sequence ID" value="QSZ42442.1"/>
    <property type="molecule type" value="Genomic_DNA"/>
</dbReference>
<dbReference type="PIRSF" id="PIRSF009554">
    <property type="entry name" value="UCP009554"/>
    <property type="match status" value="1"/>
</dbReference>
<dbReference type="AlphaFoldDB" id="A0A975GDC4"/>
<evidence type="ECO:0000313" key="2">
    <source>
        <dbReference type="Proteomes" id="UP000671852"/>
    </source>
</evidence>
<organism evidence="1 2">
    <name type="scientific">Sulfurimonas aquatica</name>
    <dbReference type="NCBI Taxonomy" id="2672570"/>
    <lineage>
        <taxon>Bacteria</taxon>
        <taxon>Pseudomonadati</taxon>
        <taxon>Campylobacterota</taxon>
        <taxon>Epsilonproteobacteria</taxon>
        <taxon>Campylobacterales</taxon>
        <taxon>Sulfurimonadaceae</taxon>
        <taxon>Sulfurimonas</taxon>
    </lineage>
</organism>
<dbReference type="Proteomes" id="UP000671852">
    <property type="component" value="Chromosome"/>
</dbReference>
<proteinExistence type="predicted"/>
<gene>
    <name evidence="1" type="ORF">GJV85_10085</name>
</gene>
<name>A0A975GDC4_9BACT</name>
<evidence type="ECO:0000313" key="1">
    <source>
        <dbReference type="EMBL" id="QSZ42442.1"/>
    </source>
</evidence>
<reference evidence="1" key="1">
    <citation type="submission" date="2019-11" db="EMBL/GenBank/DDBJ databases">
        <authorList>
            <person name="Kojima H."/>
        </authorList>
    </citation>
    <scope>NUCLEOTIDE SEQUENCE</scope>
    <source>
        <strain evidence="1">H1576</strain>
    </source>
</reference>
<reference evidence="1" key="2">
    <citation type="submission" date="2021-04" db="EMBL/GenBank/DDBJ databases">
        <title>Isolation and characterization of a novel species of the genus Sulfurimonas.</title>
        <authorList>
            <person name="Fukui M."/>
        </authorList>
    </citation>
    <scope>NUCLEOTIDE SEQUENCE</scope>
    <source>
        <strain evidence="1">H1576</strain>
    </source>
</reference>
<protein>
    <recommendedName>
        <fullName evidence="3">Pyridoxamine 5'-phosphate oxidase putative domain-containing protein</fullName>
    </recommendedName>
</protein>
<dbReference type="SUPFAM" id="SSF50475">
    <property type="entry name" value="FMN-binding split barrel"/>
    <property type="match status" value="1"/>
</dbReference>
<dbReference type="Gene3D" id="2.30.110.10">
    <property type="entry name" value="Electron Transport, Fmn-binding Protein, Chain A"/>
    <property type="match status" value="1"/>
</dbReference>
<dbReference type="KEGG" id="saqt:GJV85_10085"/>
<dbReference type="InterPro" id="IPR012349">
    <property type="entry name" value="Split_barrel_FMN-bd"/>
</dbReference>
<sequence length="137" mass="16061">MKDSLFRIHSFIQEHHVMSLATFYEDEISSCSLFYVYDESSQSFVVASSMETTHILHINNNPKIAGNILLETKEIGNIQGVQFKGIFLELRDEKFKKEYFKRFPYAKALSPKLWKIEVNSFKMTDNRLGFAKKIIWP</sequence>
<dbReference type="RefSeq" id="WP_207561258.1">
    <property type="nucleotide sequence ID" value="NZ_CP046072.1"/>
</dbReference>